<dbReference type="AlphaFoldDB" id="A0A6B0U142"/>
<sequence length="85" mass="10013">MTSIKKKKTTRKFFFFFFFFFFEAATRTLVIHISKEKKKNKKHYTKDWPNTTQSSSHKVDGSHKAVHARKSRKGSQTGLATEKKK</sequence>
<evidence type="ECO:0000313" key="2">
    <source>
        <dbReference type="EMBL" id="MXU85288.1"/>
    </source>
</evidence>
<organism evidence="2">
    <name type="scientific">Ixodes ricinus</name>
    <name type="common">Common tick</name>
    <name type="synonym">Acarus ricinus</name>
    <dbReference type="NCBI Taxonomy" id="34613"/>
    <lineage>
        <taxon>Eukaryota</taxon>
        <taxon>Metazoa</taxon>
        <taxon>Ecdysozoa</taxon>
        <taxon>Arthropoda</taxon>
        <taxon>Chelicerata</taxon>
        <taxon>Arachnida</taxon>
        <taxon>Acari</taxon>
        <taxon>Parasitiformes</taxon>
        <taxon>Ixodida</taxon>
        <taxon>Ixodoidea</taxon>
        <taxon>Ixodidae</taxon>
        <taxon>Ixodinae</taxon>
        <taxon>Ixodes</taxon>
    </lineage>
</organism>
<protein>
    <submittedName>
        <fullName evidence="2">Putative secreted protein</fullName>
    </submittedName>
</protein>
<evidence type="ECO:0000256" key="1">
    <source>
        <dbReference type="SAM" id="MobiDB-lite"/>
    </source>
</evidence>
<feature type="compositionally biased region" description="Basic residues" evidence="1">
    <location>
        <begin position="64"/>
        <end position="73"/>
    </location>
</feature>
<accession>A0A6B0U142</accession>
<feature type="region of interest" description="Disordered" evidence="1">
    <location>
        <begin position="36"/>
        <end position="85"/>
    </location>
</feature>
<reference evidence="2" key="1">
    <citation type="submission" date="2019-12" db="EMBL/GenBank/DDBJ databases">
        <title>An insight into the sialome of adult female Ixodes ricinus ticks feeding for 6 days.</title>
        <authorList>
            <person name="Perner J."/>
            <person name="Ribeiro J.M.C."/>
        </authorList>
    </citation>
    <scope>NUCLEOTIDE SEQUENCE</scope>
    <source>
        <strain evidence="2">Semi-engorged</strain>
        <tissue evidence="2">Salivary glands</tissue>
    </source>
</reference>
<proteinExistence type="predicted"/>
<name>A0A6B0U142_IXORI</name>
<dbReference type="EMBL" id="GIFC01003205">
    <property type="protein sequence ID" value="MXU85288.1"/>
    <property type="molecule type" value="Transcribed_RNA"/>
</dbReference>